<accession>A0A0V1HCF6</accession>
<name>A0A0V1HCF6_9BILA</name>
<dbReference type="AlphaFoldDB" id="A0A0V1HCF6"/>
<sequence>MPSLFPLNSYQDSAFTPISPQIRFYETSYQFRCNSLIFSDLFKSFLE</sequence>
<evidence type="ECO:0000313" key="2">
    <source>
        <dbReference type="Proteomes" id="UP000055024"/>
    </source>
</evidence>
<reference evidence="1 2" key="1">
    <citation type="submission" date="2015-01" db="EMBL/GenBank/DDBJ databases">
        <title>Evolution of Trichinella species and genotypes.</title>
        <authorList>
            <person name="Korhonen P.K."/>
            <person name="Edoardo P."/>
            <person name="Giuseppe L.R."/>
            <person name="Gasser R.B."/>
        </authorList>
    </citation>
    <scope>NUCLEOTIDE SEQUENCE [LARGE SCALE GENOMIC DNA]</scope>
    <source>
        <strain evidence="1">ISS1029</strain>
    </source>
</reference>
<keyword evidence="2" id="KW-1185">Reference proteome</keyword>
<dbReference type="Proteomes" id="UP000055024">
    <property type="component" value="Unassembled WGS sequence"/>
</dbReference>
<comment type="caution">
    <text evidence="1">The sequence shown here is derived from an EMBL/GenBank/DDBJ whole genome shotgun (WGS) entry which is preliminary data.</text>
</comment>
<proteinExistence type="predicted"/>
<evidence type="ECO:0000313" key="1">
    <source>
        <dbReference type="EMBL" id="KRZ08070.1"/>
    </source>
</evidence>
<gene>
    <name evidence="1" type="ORF">T11_9025</name>
</gene>
<protein>
    <submittedName>
        <fullName evidence="1">Uncharacterized protein</fullName>
    </submittedName>
</protein>
<dbReference type="EMBL" id="JYDP01000092">
    <property type="protein sequence ID" value="KRZ08070.1"/>
    <property type="molecule type" value="Genomic_DNA"/>
</dbReference>
<organism evidence="1 2">
    <name type="scientific">Trichinella zimbabwensis</name>
    <dbReference type="NCBI Taxonomy" id="268475"/>
    <lineage>
        <taxon>Eukaryota</taxon>
        <taxon>Metazoa</taxon>
        <taxon>Ecdysozoa</taxon>
        <taxon>Nematoda</taxon>
        <taxon>Enoplea</taxon>
        <taxon>Dorylaimia</taxon>
        <taxon>Trichinellida</taxon>
        <taxon>Trichinellidae</taxon>
        <taxon>Trichinella</taxon>
    </lineage>
</organism>